<dbReference type="Proteomes" id="UP000297280">
    <property type="component" value="Unassembled WGS sequence"/>
</dbReference>
<feature type="region of interest" description="Disordered" evidence="1">
    <location>
        <begin position="40"/>
        <end position="105"/>
    </location>
</feature>
<feature type="compositionally biased region" description="Basic and acidic residues" evidence="1">
    <location>
        <begin position="80"/>
        <end position="105"/>
    </location>
</feature>
<feature type="compositionally biased region" description="Polar residues" evidence="1">
    <location>
        <begin position="41"/>
        <end position="56"/>
    </location>
</feature>
<feature type="compositionally biased region" description="Basic and acidic residues" evidence="1">
    <location>
        <begin position="207"/>
        <end position="234"/>
    </location>
</feature>
<feature type="compositionally biased region" description="Polar residues" evidence="1">
    <location>
        <begin position="66"/>
        <end position="79"/>
    </location>
</feature>
<reference evidence="2 3" key="1">
    <citation type="submission" date="2017-12" db="EMBL/GenBank/DDBJ databases">
        <title>Comparative genomics of Botrytis spp.</title>
        <authorList>
            <person name="Valero-Jimenez C.A."/>
            <person name="Tapia P."/>
            <person name="Veloso J."/>
            <person name="Silva-Moreno E."/>
            <person name="Staats M."/>
            <person name="Valdes J.H."/>
            <person name="Van Kan J.A.L."/>
        </authorList>
    </citation>
    <scope>NUCLEOTIDE SEQUENCE [LARGE SCALE GENOMIC DNA]</scope>
    <source>
        <strain evidence="2 3">MUCL3349</strain>
    </source>
</reference>
<evidence type="ECO:0000313" key="3">
    <source>
        <dbReference type="Proteomes" id="UP000297280"/>
    </source>
</evidence>
<organism evidence="2 3">
    <name type="scientific">Botrytis porri</name>
    <dbReference type="NCBI Taxonomy" id="87229"/>
    <lineage>
        <taxon>Eukaryota</taxon>
        <taxon>Fungi</taxon>
        <taxon>Dikarya</taxon>
        <taxon>Ascomycota</taxon>
        <taxon>Pezizomycotina</taxon>
        <taxon>Leotiomycetes</taxon>
        <taxon>Helotiales</taxon>
        <taxon>Sclerotiniaceae</taxon>
        <taxon>Botrytis</taxon>
    </lineage>
</organism>
<dbReference type="AlphaFoldDB" id="A0A4Z1KKF1"/>
<keyword evidence="3" id="KW-1185">Reference proteome</keyword>
<protein>
    <submittedName>
        <fullName evidence="2">Uncharacterized protein</fullName>
    </submittedName>
</protein>
<comment type="caution">
    <text evidence="2">The sequence shown here is derived from an EMBL/GenBank/DDBJ whole genome shotgun (WGS) entry which is preliminary data.</text>
</comment>
<evidence type="ECO:0000256" key="1">
    <source>
        <dbReference type="SAM" id="MobiDB-lite"/>
    </source>
</evidence>
<gene>
    <name evidence="2" type="ORF">BPOR_0348g00050</name>
</gene>
<evidence type="ECO:0000313" key="2">
    <source>
        <dbReference type="EMBL" id="TGO85960.1"/>
    </source>
</evidence>
<sequence length="234" mass="27397">MNTVLNLFPHPHTFFPSHSRQTSNISKPCHHVPGWYYRPDSASSPIKLSPDDVNSSPRRRQRQQRNSYDNSPSLSVNKGENTRSRKKNEADFSRRGRSEDFSKRYGEGNGIFAATRSSRKGIENKERDRKIQMEMEIQRKIDGIIELQDAISQEQDRIEDEWMFLERAWEVLGECRGMKMERERDFREWVLAERSLNGGSGRVGSNRSDRRYGGWNEGRWENTEPGRPDTRGLY</sequence>
<feature type="region of interest" description="Disordered" evidence="1">
    <location>
        <begin position="196"/>
        <end position="234"/>
    </location>
</feature>
<dbReference type="OrthoDB" id="3524889at2759"/>
<proteinExistence type="predicted"/>
<name>A0A4Z1KKF1_9HELO</name>
<accession>A0A4Z1KKF1</accession>
<dbReference type="EMBL" id="PQXO01000347">
    <property type="protein sequence ID" value="TGO85960.1"/>
    <property type="molecule type" value="Genomic_DNA"/>
</dbReference>